<feature type="repeat" description="PPR" evidence="2">
    <location>
        <begin position="320"/>
        <end position="354"/>
    </location>
</feature>
<sequence>MYAKSGELGLVKRVFDEIENPDVYSWTSLLSGCMKLGDFGYACRVFDEMPKRGLAVWNAMITGCGENGCDDVAFDFFRKMHLVGVGFDHYSIACVLSLCDFELLDFGRLVHSLVIKSGFMGRSSVVNALLTMYFKCKCVADAYGVFEEGESKVLDQISFNVVIDGLVSMGREEEALLMFKDMKNLGLKPTELTFVSVISSCSSARIGMQVYSQVFKTGFEDFTSVANALMSMFSKCEEFDATILIFDRVKEKDVVSWNTMITSFAQRNMGTDAIWTYILMQREDVEPDEFTIGSLLVSSESITTVEMIQVVVMKKGLNKKIEVSNALLSTFCRCGQIHHAYQIFREMDQKNLISWNTMILGWQLSGFPAYSLETFSELLASKLSPDVYSLSTVLSTCASISAMEQGKQIHGCIVTFGYIAETSLGNVLITLYAKCGVLDWSLRVFKTMMVRDTISWNSLISAYAQHGRGMEAVHCFEVMQNAYGAKPDEATFTAVLSACSHSGLVNEGLKIFNSMSKSFGIEPGVDHFSCIVDLLGRAGYLDVTEGLVSSKHIDVDPNVWWALFSSCVAHNNLRLGEIVAGFLLETEQNDSTIYVLLSNIYANSGNWEESAKLRELMRKYQVAKQPGSSWIGS</sequence>
<dbReference type="Pfam" id="PF20431">
    <property type="entry name" value="E_motif"/>
    <property type="match status" value="1"/>
</dbReference>
<dbReference type="InterPro" id="IPR046848">
    <property type="entry name" value="E_motif"/>
</dbReference>
<dbReference type="InterPro" id="IPR046960">
    <property type="entry name" value="PPR_At4g14850-like_plant"/>
</dbReference>
<keyword evidence="1" id="KW-0677">Repeat</keyword>
<dbReference type="FunFam" id="1.25.40.10:FF:000090">
    <property type="entry name" value="Pentatricopeptide repeat-containing protein, chloroplastic"/>
    <property type="match status" value="1"/>
</dbReference>
<dbReference type="InterPro" id="IPR011990">
    <property type="entry name" value="TPR-like_helical_dom_sf"/>
</dbReference>
<dbReference type="EMBL" id="BAABME010006599">
    <property type="protein sequence ID" value="GAA0168806.1"/>
    <property type="molecule type" value="Genomic_DNA"/>
</dbReference>
<feature type="repeat" description="PPR" evidence="2">
    <location>
        <begin position="22"/>
        <end position="56"/>
    </location>
</feature>
<comment type="caution">
    <text evidence="3">The sequence shown here is derived from an EMBL/GenBank/DDBJ whole genome shotgun (WGS) entry which is preliminary data.</text>
</comment>
<dbReference type="GO" id="GO:0003723">
    <property type="term" value="F:RNA binding"/>
    <property type="evidence" value="ECO:0007669"/>
    <property type="project" value="InterPro"/>
</dbReference>
<dbReference type="Pfam" id="PF13041">
    <property type="entry name" value="PPR_2"/>
    <property type="match status" value="3"/>
</dbReference>
<dbReference type="Pfam" id="PF01535">
    <property type="entry name" value="PPR"/>
    <property type="match status" value="4"/>
</dbReference>
<feature type="repeat" description="PPR" evidence="2">
    <location>
        <begin position="452"/>
        <end position="482"/>
    </location>
</feature>
<dbReference type="Gene3D" id="1.25.40.10">
    <property type="entry name" value="Tetratricopeptide repeat domain"/>
    <property type="match status" value="5"/>
</dbReference>
<feature type="repeat" description="PPR" evidence="2">
    <location>
        <begin position="253"/>
        <end position="287"/>
    </location>
</feature>
<evidence type="ECO:0000256" key="2">
    <source>
        <dbReference type="PROSITE-ProRule" id="PRU00708"/>
    </source>
</evidence>
<dbReference type="NCBIfam" id="TIGR00756">
    <property type="entry name" value="PPR"/>
    <property type="match status" value="7"/>
</dbReference>
<organism evidence="3 4">
    <name type="scientific">Lithospermum erythrorhizon</name>
    <name type="common">Purple gromwell</name>
    <name type="synonym">Lithospermum officinale var. erythrorhizon</name>
    <dbReference type="NCBI Taxonomy" id="34254"/>
    <lineage>
        <taxon>Eukaryota</taxon>
        <taxon>Viridiplantae</taxon>
        <taxon>Streptophyta</taxon>
        <taxon>Embryophyta</taxon>
        <taxon>Tracheophyta</taxon>
        <taxon>Spermatophyta</taxon>
        <taxon>Magnoliopsida</taxon>
        <taxon>eudicotyledons</taxon>
        <taxon>Gunneridae</taxon>
        <taxon>Pentapetalae</taxon>
        <taxon>asterids</taxon>
        <taxon>lamiids</taxon>
        <taxon>Boraginales</taxon>
        <taxon>Boraginaceae</taxon>
        <taxon>Boraginoideae</taxon>
        <taxon>Lithospermeae</taxon>
        <taxon>Lithospermum</taxon>
    </lineage>
</organism>
<evidence type="ECO:0000313" key="4">
    <source>
        <dbReference type="Proteomes" id="UP001454036"/>
    </source>
</evidence>
<evidence type="ECO:0000313" key="3">
    <source>
        <dbReference type="EMBL" id="GAA0168806.1"/>
    </source>
</evidence>
<proteinExistence type="predicted"/>
<dbReference type="GO" id="GO:0009451">
    <property type="term" value="P:RNA modification"/>
    <property type="evidence" value="ECO:0007669"/>
    <property type="project" value="InterPro"/>
</dbReference>
<dbReference type="Proteomes" id="UP001454036">
    <property type="component" value="Unassembled WGS sequence"/>
</dbReference>
<evidence type="ECO:0008006" key="5">
    <source>
        <dbReference type="Google" id="ProtNLM"/>
    </source>
</evidence>
<reference evidence="3 4" key="1">
    <citation type="submission" date="2024-01" db="EMBL/GenBank/DDBJ databases">
        <title>The complete chloroplast genome sequence of Lithospermum erythrorhizon: insights into the phylogenetic relationship among Boraginaceae species and the maternal lineages of purple gromwells.</title>
        <authorList>
            <person name="Okada T."/>
            <person name="Watanabe K."/>
        </authorList>
    </citation>
    <scope>NUCLEOTIDE SEQUENCE [LARGE SCALE GENOMIC DNA]</scope>
</reference>
<keyword evidence="4" id="KW-1185">Reference proteome</keyword>
<gene>
    <name evidence="3" type="ORF">LIER_23438</name>
</gene>
<feature type="repeat" description="PPR" evidence="2">
    <location>
        <begin position="155"/>
        <end position="189"/>
    </location>
</feature>
<dbReference type="PANTHER" id="PTHR47926">
    <property type="entry name" value="PENTATRICOPEPTIDE REPEAT-CONTAINING PROTEIN"/>
    <property type="match status" value="1"/>
</dbReference>
<name>A0AAV3QZR8_LITER</name>
<dbReference type="PROSITE" id="PS51257">
    <property type="entry name" value="PROKAR_LIPOPROTEIN"/>
    <property type="match status" value="1"/>
</dbReference>
<dbReference type="AlphaFoldDB" id="A0AAV3QZR8"/>
<protein>
    <recommendedName>
        <fullName evidence="5">Pentatricopeptide repeat-containing protein</fullName>
    </recommendedName>
</protein>
<accession>A0AAV3QZR8</accession>
<dbReference type="PROSITE" id="PS51375">
    <property type="entry name" value="PPR"/>
    <property type="match status" value="6"/>
</dbReference>
<feature type="repeat" description="PPR" evidence="2">
    <location>
        <begin position="488"/>
        <end position="523"/>
    </location>
</feature>
<evidence type="ECO:0000256" key="1">
    <source>
        <dbReference type="ARBA" id="ARBA00022737"/>
    </source>
</evidence>
<dbReference type="InterPro" id="IPR002885">
    <property type="entry name" value="PPR_rpt"/>
</dbReference>